<dbReference type="Gramene" id="Pp3c6_16810V3.2">
    <property type="protein sequence ID" value="PAC:32975418.CDS.1"/>
    <property type="gene ID" value="Pp3c6_16810"/>
</dbReference>
<dbReference type="EnsemblPlants" id="Pp3c6_16810V3.2">
    <property type="protein sequence ID" value="PAC:32975418.CDS.1"/>
    <property type="gene ID" value="Pp3c6_16810"/>
</dbReference>
<dbReference type="EnsemblPlants" id="Pp3c6_16810V3.1">
    <property type="protein sequence ID" value="PAC:32975417.CDS.1"/>
    <property type="gene ID" value="Pp3c6_16810"/>
</dbReference>
<name>A0A2K1KFX8_PHYPA</name>
<sequence>MPRLLWAKVVNLRRSRLRCVQSSIESIFFLLLDFCSYCVAYWASSLRRKLLLPPLRSSVIAQEKGRGLLFFFVVCFVLLVASPFFCFFSTRVQPYGILVCLEQILFIICIEWLF</sequence>
<evidence type="ECO:0000313" key="4">
    <source>
        <dbReference type="Proteomes" id="UP000006727"/>
    </source>
</evidence>
<reference evidence="2 4" key="1">
    <citation type="journal article" date="2008" name="Science">
        <title>The Physcomitrella genome reveals evolutionary insights into the conquest of land by plants.</title>
        <authorList>
            <person name="Rensing S."/>
            <person name="Lang D."/>
            <person name="Zimmer A."/>
            <person name="Terry A."/>
            <person name="Salamov A."/>
            <person name="Shapiro H."/>
            <person name="Nishiyama T."/>
            <person name="Perroud P.-F."/>
            <person name="Lindquist E."/>
            <person name="Kamisugi Y."/>
            <person name="Tanahashi T."/>
            <person name="Sakakibara K."/>
            <person name="Fujita T."/>
            <person name="Oishi K."/>
            <person name="Shin-I T."/>
            <person name="Kuroki Y."/>
            <person name="Toyoda A."/>
            <person name="Suzuki Y."/>
            <person name="Hashimoto A."/>
            <person name="Yamaguchi K."/>
            <person name="Sugano A."/>
            <person name="Kohara Y."/>
            <person name="Fujiyama A."/>
            <person name="Anterola A."/>
            <person name="Aoki S."/>
            <person name="Ashton N."/>
            <person name="Barbazuk W.B."/>
            <person name="Barker E."/>
            <person name="Bennetzen J."/>
            <person name="Bezanilla M."/>
            <person name="Blankenship R."/>
            <person name="Cho S.H."/>
            <person name="Dutcher S."/>
            <person name="Estelle M."/>
            <person name="Fawcett J.A."/>
            <person name="Gundlach H."/>
            <person name="Hanada K."/>
            <person name="Heyl A."/>
            <person name="Hicks K.A."/>
            <person name="Hugh J."/>
            <person name="Lohr M."/>
            <person name="Mayer K."/>
            <person name="Melkozernov A."/>
            <person name="Murata T."/>
            <person name="Nelson D."/>
            <person name="Pils B."/>
            <person name="Prigge M."/>
            <person name="Reiss B."/>
            <person name="Renner T."/>
            <person name="Rombauts S."/>
            <person name="Rushton P."/>
            <person name="Sanderfoot A."/>
            <person name="Schween G."/>
            <person name="Shiu S.-H."/>
            <person name="Stueber K."/>
            <person name="Theodoulou F.L."/>
            <person name="Tu H."/>
            <person name="Van de Peer Y."/>
            <person name="Verrier P.J."/>
            <person name="Waters E."/>
            <person name="Wood A."/>
            <person name="Yang L."/>
            <person name="Cove D."/>
            <person name="Cuming A."/>
            <person name="Hasebe M."/>
            <person name="Lucas S."/>
            <person name="Mishler D.B."/>
            <person name="Reski R."/>
            <person name="Grigoriev I."/>
            <person name="Quatrano R.S."/>
            <person name="Boore J.L."/>
        </authorList>
    </citation>
    <scope>NUCLEOTIDE SEQUENCE [LARGE SCALE GENOMIC DNA]</scope>
    <source>
        <strain evidence="3 4">cv. Gransden 2004</strain>
    </source>
</reference>
<organism evidence="2">
    <name type="scientific">Physcomitrium patens</name>
    <name type="common">Spreading-leaved earth moss</name>
    <name type="synonym">Physcomitrella patens</name>
    <dbReference type="NCBI Taxonomy" id="3218"/>
    <lineage>
        <taxon>Eukaryota</taxon>
        <taxon>Viridiplantae</taxon>
        <taxon>Streptophyta</taxon>
        <taxon>Embryophyta</taxon>
        <taxon>Bryophyta</taxon>
        <taxon>Bryophytina</taxon>
        <taxon>Bryopsida</taxon>
        <taxon>Funariidae</taxon>
        <taxon>Funariales</taxon>
        <taxon>Funariaceae</taxon>
        <taxon>Physcomitrium</taxon>
    </lineage>
</organism>
<keyword evidence="4" id="KW-1185">Reference proteome</keyword>
<dbReference type="Proteomes" id="UP000006727">
    <property type="component" value="Chromosome 6"/>
</dbReference>
<gene>
    <name evidence="2" type="ORF">PHYPA_009055</name>
</gene>
<keyword evidence="1" id="KW-0812">Transmembrane</keyword>
<keyword evidence="1" id="KW-0472">Membrane</keyword>
<evidence type="ECO:0008006" key="5">
    <source>
        <dbReference type="Google" id="ProtNLM"/>
    </source>
</evidence>
<keyword evidence="1" id="KW-1133">Transmembrane helix</keyword>
<accession>A0A2K1KFX8</accession>
<evidence type="ECO:0000256" key="1">
    <source>
        <dbReference type="SAM" id="Phobius"/>
    </source>
</evidence>
<dbReference type="EMBL" id="ABEU02000006">
    <property type="protein sequence ID" value="PNR52681.1"/>
    <property type="molecule type" value="Genomic_DNA"/>
</dbReference>
<feature type="transmembrane region" description="Helical" evidence="1">
    <location>
        <begin position="96"/>
        <end position="113"/>
    </location>
</feature>
<dbReference type="Gramene" id="Pp3c6_16810V3.1">
    <property type="protein sequence ID" value="PAC:32975417.CDS.1"/>
    <property type="gene ID" value="Pp3c6_16810"/>
</dbReference>
<reference evidence="3" key="3">
    <citation type="submission" date="2020-12" db="UniProtKB">
        <authorList>
            <consortium name="EnsemblPlants"/>
        </authorList>
    </citation>
    <scope>IDENTIFICATION</scope>
</reference>
<dbReference type="AlphaFoldDB" id="A0A2K1KFX8"/>
<evidence type="ECO:0000313" key="2">
    <source>
        <dbReference type="EMBL" id="PNR52681.1"/>
    </source>
</evidence>
<feature type="transmembrane region" description="Helical" evidence="1">
    <location>
        <begin position="27"/>
        <end position="46"/>
    </location>
</feature>
<reference evidence="2 4" key="2">
    <citation type="journal article" date="2018" name="Plant J.">
        <title>The Physcomitrella patens chromosome-scale assembly reveals moss genome structure and evolution.</title>
        <authorList>
            <person name="Lang D."/>
            <person name="Ullrich K.K."/>
            <person name="Murat F."/>
            <person name="Fuchs J."/>
            <person name="Jenkins J."/>
            <person name="Haas F.B."/>
            <person name="Piednoel M."/>
            <person name="Gundlach H."/>
            <person name="Van Bel M."/>
            <person name="Meyberg R."/>
            <person name="Vives C."/>
            <person name="Morata J."/>
            <person name="Symeonidi A."/>
            <person name="Hiss M."/>
            <person name="Muchero W."/>
            <person name="Kamisugi Y."/>
            <person name="Saleh O."/>
            <person name="Blanc G."/>
            <person name="Decker E.L."/>
            <person name="van Gessel N."/>
            <person name="Grimwood J."/>
            <person name="Hayes R.D."/>
            <person name="Graham S.W."/>
            <person name="Gunter L.E."/>
            <person name="McDaniel S.F."/>
            <person name="Hoernstein S.N.W."/>
            <person name="Larsson A."/>
            <person name="Li F.W."/>
            <person name="Perroud P.F."/>
            <person name="Phillips J."/>
            <person name="Ranjan P."/>
            <person name="Rokshar D.S."/>
            <person name="Rothfels C.J."/>
            <person name="Schneider L."/>
            <person name="Shu S."/>
            <person name="Stevenson D.W."/>
            <person name="Thummler F."/>
            <person name="Tillich M."/>
            <person name="Villarreal Aguilar J.C."/>
            <person name="Widiez T."/>
            <person name="Wong G.K."/>
            <person name="Wymore A."/>
            <person name="Zhang Y."/>
            <person name="Zimmer A.D."/>
            <person name="Quatrano R.S."/>
            <person name="Mayer K.F.X."/>
            <person name="Goodstein D."/>
            <person name="Casacuberta J.M."/>
            <person name="Vandepoele K."/>
            <person name="Reski R."/>
            <person name="Cuming A.C."/>
            <person name="Tuskan G.A."/>
            <person name="Maumus F."/>
            <person name="Salse J."/>
            <person name="Schmutz J."/>
            <person name="Rensing S.A."/>
        </authorList>
    </citation>
    <scope>NUCLEOTIDE SEQUENCE [LARGE SCALE GENOMIC DNA]</scope>
    <source>
        <strain evidence="3 4">cv. Gransden 2004</strain>
    </source>
</reference>
<feature type="transmembrane region" description="Helical" evidence="1">
    <location>
        <begin position="67"/>
        <end position="90"/>
    </location>
</feature>
<evidence type="ECO:0000313" key="3">
    <source>
        <dbReference type="EnsemblPlants" id="PAC:32975417.CDS.1"/>
    </source>
</evidence>
<proteinExistence type="predicted"/>
<protein>
    <recommendedName>
        <fullName evidence="5">Transmembrane protein</fullName>
    </recommendedName>
</protein>
<dbReference type="InParanoid" id="A0A2K1KFX8"/>